<proteinExistence type="predicted"/>
<evidence type="ECO:0000256" key="1">
    <source>
        <dbReference type="SAM" id="Phobius"/>
    </source>
</evidence>
<sequence length="143" mass="16106">MGISATAGAKAFSHTFSLAFTFAILTNLSQYLAWKAQTRRGTHWQRYGPAWLTLIAVPLLLADQVRHCLQDSDIWTGPSSRMYRPDCYPVTGLHGFLCLSLTGWVFSILCTYLGFVLLVVAVFWSSSLLKKLRHAWAQIRSHT</sequence>
<keyword evidence="3" id="KW-1185">Reference proteome</keyword>
<feature type="transmembrane region" description="Helical" evidence="1">
    <location>
        <begin position="104"/>
        <end position="124"/>
    </location>
</feature>
<reference evidence="2" key="1">
    <citation type="journal article" date="2020" name="bioRxiv">
        <title>Comparative genomics of Chlamydomonas.</title>
        <authorList>
            <person name="Craig R.J."/>
            <person name="Hasan A.R."/>
            <person name="Ness R.W."/>
            <person name="Keightley P.D."/>
        </authorList>
    </citation>
    <scope>NUCLEOTIDE SEQUENCE</scope>
    <source>
        <strain evidence="2">CCAP 11/70</strain>
    </source>
</reference>
<protein>
    <submittedName>
        <fullName evidence="2">Uncharacterized protein</fullName>
    </submittedName>
</protein>
<dbReference type="EMBL" id="JAEHOE010000108">
    <property type="protein sequence ID" value="KAG2486720.1"/>
    <property type="molecule type" value="Genomic_DNA"/>
</dbReference>
<dbReference type="AlphaFoldDB" id="A0A835XNH3"/>
<feature type="transmembrane region" description="Helical" evidence="1">
    <location>
        <begin position="12"/>
        <end position="34"/>
    </location>
</feature>
<comment type="caution">
    <text evidence="2">The sequence shown here is derived from an EMBL/GenBank/DDBJ whole genome shotgun (WGS) entry which is preliminary data.</text>
</comment>
<accession>A0A835XNH3</accession>
<name>A0A835XNH3_9CHLO</name>
<keyword evidence="1" id="KW-0812">Transmembrane</keyword>
<evidence type="ECO:0000313" key="3">
    <source>
        <dbReference type="Proteomes" id="UP000612055"/>
    </source>
</evidence>
<dbReference type="Proteomes" id="UP000612055">
    <property type="component" value="Unassembled WGS sequence"/>
</dbReference>
<gene>
    <name evidence="2" type="ORF">HYH03_014648</name>
</gene>
<keyword evidence="1" id="KW-1133">Transmembrane helix</keyword>
<keyword evidence="1" id="KW-0472">Membrane</keyword>
<dbReference type="OrthoDB" id="15899at2759"/>
<evidence type="ECO:0000313" key="2">
    <source>
        <dbReference type="EMBL" id="KAG2486720.1"/>
    </source>
</evidence>
<organism evidence="2 3">
    <name type="scientific">Edaphochlamys debaryana</name>
    <dbReference type="NCBI Taxonomy" id="47281"/>
    <lineage>
        <taxon>Eukaryota</taxon>
        <taxon>Viridiplantae</taxon>
        <taxon>Chlorophyta</taxon>
        <taxon>core chlorophytes</taxon>
        <taxon>Chlorophyceae</taxon>
        <taxon>CS clade</taxon>
        <taxon>Chlamydomonadales</taxon>
        <taxon>Chlamydomonadales incertae sedis</taxon>
        <taxon>Edaphochlamys</taxon>
    </lineage>
</organism>